<keyword evidence="5 6" id="KW-0472">Membrane</keyword>
<dbReference type="AlphaFoldDB" id="A0A098S306"/>
<evidence type="ECO:0000256" key="3">
    <source>
        <dbReference type="ARBA" id="ARBA00022692"/>
    </source>
</evidence>
<keyword evidence="3 6" id="KW-0812">Transmembrane</keyword>
<dbReference type="Pfam" id="PF01544">
    <property type="entry name" value="CorA"/>
    <property type="match status" value="1"/>
</dbReference>
<evidence type="ECO:0000256" key="1">
    <source>
        <dbReference type="ARBA" id="ARBA00004141"/>
    </source>
</evidence>
<evidence type="ECO:0000256" key="4">
    <source>
        <dbReference type="ARBA" id="ARBA00022989"/>
    </source>
</evidence>
<comment type="subcellular location">
    <subcellularLocation>
        <location evidence="1">Membrane</location>
        <topology evidence="1">Multi-pass membrane protein</topology>
    </subcellularLocation>
</comment>
<evidence type="ECO:0000256" key="5">
    <source>
        <dbReference type="ARBA" id="ARBA00023136"/>
    </source>
</evidence>
<dbReference type="InterPro" id="IPR045863">
    <property type="entry name" value="CorA_TM1_TM2"/>
</dbReference>
<dbReference type="RefSeq" id="WP_044227475.1">
    <property type="nucleotide sequence ID" value="NZ_JBKAGJ010000003.1"/>
</dbReference>
<comment type="similarity">
    <text evidence="2">Belongs to the CorA metal ion transporter (MIT) (TC 1.A.35) family.</text>
</comment>
<dbReference type="InterPro" id="IPR047199">
    <property type="entry name" value="CorA-like"/>
</dbReference>
<keyword evidence="8" id="KW-1185">Reference proteome</keyword>
<reference evidence="7 8" key="1">
    <citation type="journal article" date="2014" name="Int. J. Syst. Evol. Microbiol.">
        <title>Phaeodactylibacter xiamenensis gen. nov., sp. nov., a member of the family Saprospiraceae isolated from the marine alga Phaeodactylum tricornutum.</title>
        <authorList>
            <person name="Chen Z.Jr."/>
            <person name="Lei X."/>
            <person name="Lai Q."/>
            <person name="Li Y."/>
            <person name="Zhang B."/>
            <person name="Zhang J."/>
            <person name="Zhang H."/>
            <person name="Yang L."/>
            <person name="Zheng W."/>
            <person name="Tian Y."/>
            <person name="Yu Z."/>
            <person name="Xu H.Jr."/>
            <person name="Zheng T."/>
        </authorList>
    </citation>
    <scope>NUCLEOTIDE SEQUENCE [LARGE SCALE GENOMIC DNA]</scope>
    <source>
        <strain evidence="7 8">KD52</strain>
    </source>
</reference>
<evidence type="ECO:0000313" key="8">
    <source>
        <dbReference type="Proteomes" id="UP000029736"/>
    </source>
</evidence>
<evidence type="ECO:0000256" key="2">
    <source>
        <dbReference type="ARBA" id="ARBA00009765"/>
    </source>
</evidence>
<dbReference type="GO" id="GO:0046873">
    <property type="term" value="F:metal ion transmembrane transporter activity"/>
    <property type="evidence" value="ECO:0007669"/>
    <property type="project" value="InterPro"/>
</dbReference>
<sequence>MIRYYTKEDRTLRELEEPQYGCWVNISPPFSHEELEELSQQFDIPLDFLTDSLDIDERSRYEREDDIRLIVVNTPILNEIEEENDAIYITVPIGIILTPDQFITITAYENPVLQLFLDGKVRGFNTNDESAFVLQIMEQNVYRFLTCLKKLNLKRNLIEKELYDSSRNKELKQLLSIEKSLVYFVNSLSANELLKMKMKRTDFLKIRDDEDKSDLFEDIIIDNSQALEMANIYTNILNGTMDAYGSIISNNLNITIRRLTLITIILMVPTLVASFYGMNIPLPLEGQPYALPIIVAVSISLSLLVTWYFQRKRLF</sequence>
<dbReference type="STRING" id="1524460.IX84_26080"/>
<dbReference type="GO" id="GO:0016020">
    <property type="term" value="C:membrane"/>
    <property type="evidence" value="ECO:0007669"/>
    <property type="project" value="UniProtKB-SubCell"/>
</dbReference>
<dbReference type="InterPro" id="IPR002523">
    <property type="entry name" value="MgTranspt_CorA/ZnTranspt_ZntB"/>
</dbReference>
<proteinExistence type="inferred from homology"/>
<evidence type="ECO:0000313" key="7">
    <source>
        <dbReference type="EMBL" id="KGE85577.1"/>
    </source>
</evidence>
<organism evidence="7 8">
    <name type="scientific">Phaeodactylibacter xiamenensis</name>
    <dbReference type="NCBI Taxonomy" id="1524460"/>
    <lineage>
        <taxon>Bacteria</taxon>
        <taxon>Pseudomonadati</taxon>
        <taxon>Bacteroidota</taxon>
        <taxon>Saprospiria</taxon>
        <taxon>Saprospirales</taxon>
        <taxon>Haliscomenobacteraceae</taxon>
        <taxon>Phaeodactylibacter</taxon>
    </lineage>
</organism>
<dbReference type="Gene3D" id="3.30.460.20">
    <property type="entry name" value="CorA soluble domain-like"/>
    <property type="match status" value="1"/>
</dbReference>
<dbReference type="InterPro" id="IPR045861">
    <property type="entry name" value="CorA_cytoplasmic_dom"/>
</dbReference>
<feature type="transmembrane region" description="Helical" evidence="6">
    <location>
        <begin position="259"/>
        <end position="277"/>
    </location>
</feature>
<dbReference type="Proteomes" id="UP000029736">
    <property type="component" value="Unassembled WGS sequence"/>
</dbReference>
<protein>
    <submittedName>
        <fullName evidence="7">Magnesium transporter CorA</fullName>
    </submittedName>
</protein>
<dbReference type="SUPFAM" id="SSF144083">
    <property type="entry name" value="Magnesium transport protein CorA, transmembrane region"/>
    <property type="match status" value="1"/>
</dbReference>
<evidence type="ECO:0000256" key="6">
    <source>
        <dbReference type="SAM" id="Phobius"/>
    </source>
</evidence>
<dbReference type="Gene3D" id="1.20.58.340">
    <property type="entry name" value="Magnesium transport protein CorA, transmembrane region"/>
    <property type="match status" value="2"/>
</dbReference>
<accession>A0A098S306</accession>
<dbReference type="PANTHER" id="PTHR47891:SF2">
    <property type="entry name" value="MAGNESIUM AND COBALT TRANSPORTER"/>
    <property type="match status" value="1"/>
</dbReference>
<dbReference type="OrthoDB" id="9803416at2"/>
<gene>
    <name evidence="7" type="ORF">IX84_26080</name>
</gene>
<dbReference type="EMBL" id="JPOS01000084">
    <property type="protein sequence ID" value="KGE85577.1"/>
    <property type="molecule type" value="Genomic_DNA"/>
</dbReference>
<dbReference type="SUPFAM" id="SSF143865">
    <property type="entry name" value="CorA soluble domain-like"/>
    <property type="match status" value="1"/>
</dbReference>
<dbReference type="PANTHER" id="PTHR47891">
    <property type="entry name" value="TRANSPORTER-RELATED"/>
    <property type="match status" value="1"/>
</dbReference>
<keyword evidence="4 6" id="KW-1133">Transmembrane helix</keyword>
<name>A0A098S306_9BACT</name>
<comment type="caution">
    <text evidence="7">The sequence shown here is derived from an EMBL/GenBank/DDBJ whole genome shotgun (WGS) entry which is preliminary data.</text>
</comment>
<feature type="transmembrane region" description="Helical" evidence="6">
    <location>
        <begin position="289"/>
        <end position="309"/>
    </location>
</feature>
<dbReference type="CDD" id="cd12827">
    <property type="entry name" value="EcCorA_ZntB-like_u2"/>
    <property type="match status" value="1"/>
</dbReference>